<accession>A0AB38TUI0</accession>
<dbReference type="RefSeq" id="WP_230686002.1">
    <property type="nucleotide sequence ID" value="NZ_CADEQJ010000014.1"/>
</dbReference>
<name>A0AB38TUI0_BURGA</name>
<evidence type="ECO:0000313" key="1">
    <source>
        <dbReference type="EMBL" id="UWX71084.1"/>
    </source>
</evidence>
<sequence>MPLVYTTQAGARRLGGNAPGLAPFETRTLPTRDGLRLLVTATPARHGPVGIEPYSGDVIRFALGIDEPATWST</sequence>
<dbReference type="EMBL" id="CP104214">
    <property type="protein sequence ID" value="UWX71084.1"/>
    <property type="molecule type" value="Genomic_DNA"/>
</dbReference>
<gene>
    <name evidence="1" type="ORF">NYZ96_04795</name>
</gene>
<evidence type="ECO:0000313" key="2">
    <source>
        <dbReference type="Proteomes" id="UP001059745"/>
    </source>
</evidence>
<reference evidence="1" key="1">
    <citation type="submission" date="2022-09" db="EMBL/GenBank/DDBJ databases">
        <title>Genomic of Burkholderia gladioli.</title>
        <authorList>
            <person name="Wu H."/>
        </authorList>
    </citation>
    <scope>NUCLEOTIDE SEQUENCE</scope>
    <source>
        <strain evidence="1">ZN-S4</strain>
    </source>
</reference>
<organism evidence="1 2">
    <name type="scientific">Burkholderia gladioli</name>
    <name type="common">Pseudomonas marginata</name>
    <name type="synonym">Phytomonas marginata</name>
    <dbReference type="NCBI Taxonomy" id="28095"/>
    <lineage>
        <taxon>Bacteria</taxon>
        <taxon>Pseudomonadati</taxon>
        <taxon>Pseudomonadota</taxon>
        <taxon>Betaproteobacteria</taxon>
        <taxon>Burkholderiales</taxon>
        <taxon>Burkholderiaceae</taxon>
        <taxon>Burkholderia</taxon>
    </lineage>
</organism>
<dbReference type="GeneID" id="70316431"/>
<dbReference type="Proteomes" id="UP001059745">
    <property type="component" value="Chromosome 1"/>
</dbReference>
<protein>
    <submittedName>
        <fullName evidence="1">Uncharacterized protein</fullName>
    </submittedName>
</protein>
<dbReference type="AlphaFoldDB" id="A0AB38TUI0"/>
<proteinExistence type="predicted"/>